<dbReference type="Proteomes" id="UP000770661">
    <property type="component" value="Unassembled WGS sequence"/>
</dbReference>
<organism evidence="1 2">
    <name type="scientific">Chionoecetes opilio</name>
    <name type="common">Atlantic snow crab</name>
    <name type="synonym">Cancer opilio</name>
    <dbReference type="NCBI Taxonomy" id="41210"/>
    <lineage>
        <taxon>Eukaryota</taxon>
        <taxon>Metazoa</taxon>
        <taxon>Ecdysozoa</taxon>
        <taxon>Arthropoda</taxon>
        <taxon>Crustacea</taxon>
        <taxon>Multicrustacea</taxon>
        <taxon>Malacostraca</taxon>
        <taxon>Eumalacostraca</taxon>
        <taxon>Eucarida</taxon>
        <taxon>Decapoda</taxon>
        <taxon>Pleocyemata</taxon>
        <taxon>Brachyura</taxon>
        <taxon>Eubrachyura</taxon>
        <taxon>Majoidea</taxon>
        <taxon>Majidae</taxon>
        <taxon>Chionoecetes</taxon>
    </lineage>
</organism>
<evidence type="ECO:0000313" key="2">
    <source>
        <dbReference type="Proteomes" id="UP000770661"/>
    </source>
</evidence>
<sequence length="263" mass="30356">MEEYGSPFTYDSADLVTMDTKVVMSEKVVESVRTAEELGTTQYQTFIQDRLSGSSECFYNPIHKNSLPLFKSKRRKDYKASNKTKGLKNYVELFSRMYISCQSRDGDLDTFFEHENHPWPPALADNNEMRQTAKSDLMTCLEPLAEETGDGDPRPEIKIIDGAALVHTLDPKKTGAKTFGDYGSMVFLPYITKQLQFMAHHSQSLVYMWTRKHGLTGKELNTLEILVKYCLQVYFKLYYDIKVHHRLEDGPKHILTQLRVMRS</sequence>
<dbReference type="OrthoDB" id="7339946at2759"/>
<accession>A0A8J4Y2E0</accession>
<evidence type="ECO:0000313" key="1">
    <source>
        <dbReference type="EMBL" id="KAG0716069.1"/>
    </source>
</evidence>
<gene>
    <name evidence="1" type="ORF">GWK47_010495</name>
</gene>
<reference evidence="1" key="1">
    <citation type="submission" date="2020-07" db="EMBL/GenBank/DDBJ databases">
        <title>The High-quality genome of the commercially important snow crab, Chionoecetes opilio.</title>
        <authorList>
            <person name="Jeong J.-H."/>
            <person name="Ryu S."/>
        </authorList>
    </citation>
    <scope>NUCLEOTIDE SEQUENCE</scope>
    <source>
        <strain evidence="1">MADBK_172401_WGS</strain>
        <tissue evidence="1">Digestive gland</tissue>
    </source>
</reference>
<keyword evidence="2" id="KW-1185">Reference proteome</keyword>
<dbReference type="PANTHER" id="PTHR47018:SF4">
    <property type="match status" value="1"/>
</dbReference>
<dbReference type="PANTHER" id="PTHR47018">
    <property type="entry name" value="CXC DOMAIN-CONTAINING PROTEIN-RELATED"/>
    <property type="match status" value="1"/>
</dbReference>
<protein>
    <submittedName>
        <fullName evidence="1">Uncharacterized protein</fullName>
    </submittedName>
</protein>
<dbReference type="AlphaFoldDB" id="A0A8J4Y2E0"/>
<name>A0A8J4Y2E0_CHIOP</name>
<dbReference type="EMBL" id="JACEEZ010019115">
    <property type="protein sequence ID" value="KAG0716069.1"/>
    <property type="molecule type" value="Genomic_DNA"/>
</dbReference>
<comment type="caution">
    <text evidence="1">The sequence shown here is derived from an EMBL/GenBank/DDBJ whole genome shotgun (WGS) entry which is preliminary data.</text>
</comment>
<proteinExistence type="predicted"/>